<protein>
    <submittedName>
        <fullName evidence="1">Uncharacterized protein</fullName>
    </submittedName>
</protein>
<proteinExistence type="predicted"/>
<dbReference type="AlphaFoldDB" id="A0AAN0T589"/>
<sequence>MILSRKTEVFFIKIKQKKPQILPANEKWRLKPGILDILKARKVKN</sequence>
<accession>A0AAN0T589</accession>
<dbReference type="Proteomes" id="UP000032024">
    <property type="component" value="Chromosome"/>
</dbReference>
<evidence type="ECO:0000313" key="2">
    <source>
        <dbReference type="Proteomes" id="UP000032024"/>
    </source>
</evidence>
<keyword evidence="2" id="KW-1185">Reference proteome</keyword>
<name>A0AAN0T589_HEYCO</name>
<gene>
    <name evidence="1" type="ORF">SB48_HM08orf03702</name>
</gene>
<evidence type="ECO:0000313" key="1">
    <source>
        <dbReference type="EMBL" id="AJO23137.1"/>
    </source>
</evidence>
<reference evidence="2" key="1">
    <citation type="submission" date="2015-01" db="EMBL/GenBank/DDBJ databases">
        <title>Comparative genome analysis of Bacillus coagulans HM-08, Clostridium butyricum HM-68, Bacillus subtilis HM-66 and Bacillus paralicheniformis BL-09.</title>
        <authorList>
            <person name="Zhang H."/>
        </authorList>
    </citation>
    <scope>NUCLEOTIDE SEQUENCE [LARGE SCALE GENOMIC DNA]</scope>
    <source>
        <strain evidence="2">HM-08</strain>
    </source>
</reference>
<organism evidence="1 2">
    <name type="scientific">Heyndrickxia coagulans</name>
    <name type="common">Weizmannia coagulans</name>
    <dbReference type="NCBI Taxonomy" id="1398"/>
    <lineage>
        <taxon>Bacteria</taxon>
        <taxon>Bacillati</taxon>
        <taxon>Bacillota</taxon>
        <taxon>Bacilli</taxon>
        <taxon>Bacillales</taxon>
        <taxon>Bacillaceae</taxon>
        <taxon>Heyndrickxia</taxon>
    </lineage>
</organism>
<dbReference type="EMBL" id="CP010525">
    <property type="protein sequence ID" value="AJO23137.1"/>
    <property type="molecule type" value="Genomic_DNA"/>
</dbReference>